<sequence length="334" mass="38348">MSNKNHLVNPRPPPNYGSMSSHGHPQGDILEPHLSLPPAFVNHIQQYPYSSDNHHTQYTSLPGYSDEEEEEQEKDFNTLFNEYLITTPFIIIAIFSFILLLYVWPIKTNDNDDNDGNGNTIIIEHWNIFLLGISGWSLVFLLRRPSFFLLSKLIKVKVSTSGILTLLLVGFTEEIVRLIWLYYAHEDASTGNDIYQDFLIAYWLGLGWATAEAIYFIIQNFIAVRWYKEENGMNGQYMEERLELEEILGRPLTKVSAWWGVMWRVSWIFAHIGFSCWIAFSSVLVYPAAMIHGLLHVVWGYCLPIFGIPTVSYVTLILTLAMFLIGLALFGQIV</sequence>
<dbReference type="EMBL" id="WTPW01001028">
    <property type="protein sequence ID" value="KAF0461301.1"/>
    <property type="molecule type" value="Genomic_DNA"/>
</dbReference>
<feature type="transmembrane region" description="Helical" evidence="2">
    <location>
        <begin position="257"/>
        <end position="280"/>
    </location>
</feature>
<gene>
    <name evidence="3" type="ORF">F8M41_000437</name>
</gene>
<evidence type="ECO:0000313" key="3">
    <source>
        <dbReference type="EMBL" id="KAF0461301.1"/>
    </source>
</evidence>
<evidence type="ECO:0000256" key="1">
    <source>
        <dbReference type="SAM" id="MobiDB-lite"/>
    </source>
</evidence>
<proteinExistence type="predicted"/>
<feature type="transmembrane region" description="Helical" evidence="2">
    <location>
        <begin position="313"/>
        <end position="333"/>
    </location>
</feature>
<protein>
    <submittedName>
        <fullName evidence="3">Uncharacterized protein</fullName>
    </submittedName>
</protein>
<feature type="transmembrane region" description="Helical" evidence="2">
    <location>
        <begin position="125"/>
        <end position="142"/>
    </location>
</feature>
<organism evidence="3 4">
    <name type="scientific">Gigaspora margarita</name>
    <dbReference type="NCBI Taxonomy" id="4874"/>
    <lineage>
        <taxon>Eukaryota</taxon>
        <taxon>Fungi</taxon>
        <taxon>Fungi incertae sedis</taxon>
        <taxon>Mucoromycota</taxon>
        <taxon>Glomeromycotina</taxon>
        <taxon>Glomeromycetes</taxon>
        <taxon>Diversisporales</taxon>
        <taxon>Gigasporaceae</taxon>
        <taxon>Gigaspora</taxon>
    </lineage>
</organism>
<evidence type="ECO:0000313" key="4">
    <source>
        <dbReference type="Proteomes" id="UP000439903"/>
    </source>
</evidence>
<dbReference type="OrthoDB" id="2418522at2759"/>
<feature type="transmembrane region" description="Helical" evidence="2">
    <location>
        <begin position="198"/>
        <end position="218"/>
    </location>
</feature>
<reference evidence="3 4" key="1">
    <citation type="journal article" date="2019" name="Environ. Microbiol.">
        <title>At the nexus of three kingdoms: the genome of the mycorrhizal fungus Gigaspora margarita provides insights into plant, endobacterial and fungal interactions.</title>
        <authorList>
            <person name="Venice F."/>
            <person name="Ghignone S."/>
            <person name="Salvioli di Fossalunga A."/>
            <person name="Amselem J."/>
            <person name="Novero M."/>
            <person name="Xianan X."/>
            <person name="Sedzielewska Toro K."/>
            <person name="Morin E."/>
            <person name="Lipzen A."/>
            <person name="Grigoriev I.V."/>
            <person name="Henrissat B."/>
            <person name="Martin F.M."/>
            <person name="Bonfante P."/>
        </authorList>
    </citation>
    <scope>NUCLEOTIDE SEQUENCE [LARGE SCALE GENOMIC DNA]</scope>
    <source>
        <strain evidence="3 4">BEG34</strain>
    </source>
</reference>
<feature type="transmembrane region" description="Helical" evidence="2">
    <location>
        <begin position="163"/>
        <end position="183"/>
    </location>
</feature>
<keyword evidence="2" id="KW-0472">Membrane</keyword>
<comment type="caution">
    <text evidence="3">The sequence shown here is derived from an EMBL/GenBank/DDBJ whole genome shotgun (WGS) entry which is preliminary data.</text>
</comment>
<name>A0A8H4A9V8_GIGMA</name>
<keyword evidence="2" id="KW-0812">Transmembrane</keyword>
<evidence type="ECO:0000256" key="2">
    <source>
        <dbReference type="SAM" id="Phobius"/>
    </source>
</evidence>
<feature type="transmembrane region" description="Helical" evidence="2">
    <location>
        <begin position="83"/>
        <end position="105"/>
    </location>
</feature>
<feature type="region of interest" description="Disordered" evidence="1">
    <location>
        <begin position="1"/>
        <end position="28"/>
    </location>
</feature>
<dbReference type="AlphaFoldDB" id="A0A8H4A9V8"/>
<accession>A0A8H4A9V8</accession>
<keyword evidence="4" id="KW-1185">Reference proteome</keyword>
<dbReference type="Proteomes" id="UP000439903">
    <property type="component" value="Unassembled WGS sequence"/>
</dbReference>
<keyword evidence="2" id="KW-1133">Transmembrane helix</keyword>